<dbReference type="InterPro" id="IPR020846">
    <property type="entry name" value="MFS_dom"/>
</dbReference>
<reference evidence="8 9" key="1">
    <citation type="submission" date="2016-04" db="EMBL/GenBank/DDBJ databases">
        <title>Draft genome of Fonsecaea erecta CBS 125763.</title>
        <authorList>
            <person name="Weiss V.A."/>
            <person name="Vicente V.A."/>
            <person name="Raittz R.T."/>
            <person name="Moreno L.F."/>
            <person name="De Souza E.M."/>
            <person name="Pedrosa F.O."/>
            <person name="Steffens M.B."/>
            <person name="Faoro H."/>
            <person name="Tadra-Sfeir M.Z."/>
            <person name="Najafzadeh M.J."/>
            <person name="Felipe M.S."/>
            <person name="Teixeira M."/>
            <person name="Sun J."/>
            <person name="Xi L."/>
            <person name="Gomes R."/>
            <person name="De Azevedo C.M."/>
            <person name="Salgado C.G."/>
            <person name="Da Silva M.B."/>
            <person name="Nascimento M.F."/>
            <person name="Queiroz-Telles F."/>
            <person name="Attili D.S."/>
            <person name="Gorbushina A."/>
        </authorList>
    </citation>
    <scope>NUCLEOTIDE SEQUENCE [LARGE SCALE GENOMIC DNA]</scope>
    <source>
        <strain evidence="8 9">CBS 125763</strain>
    </source>
</reference>
<dbReference type="RefSeq" id="XP_018698457.1">
    <property type="nucleotide sequence ID" value="XM_018832578.1"/>
</dbReference>
<evidence type="ECO:0000259" key="7">
    <source>
        <dbReference type="PROSITE" id="PS50850"/>
    </source>
</evidence>
<dbReference type="EMBL" id="LVYI01000001">
    <property type="protein sequence ID" value="OAP65090.1"/>
    <property type="molecule type" value="Genomic_DNA"/>
</dbReference>
<comment type="subcellular location">
    <subcellularLocation>
        <location evidence="1">Membrane</location>
        <topology evidence="1">Multi-pass membrane protein</topology>
    </subcellularLocation>
</comment>
<dbReference type="InterPro" id="IPR036259">
    <property type="entry name" value="MFS_trans_sf"/>
</dbReference>
<evidence type="ECO:0000256" key="6">
    <source>
        <dbReference type="SAM" id="Phobius"/>
    </source>
</evidence>
<evidence type="ECO:0000256" key="5">
    <source>
        <dbReference type="SAM" id="MobiDB-lite"/>
    </source>
</evidence>
<evidence type="ECO:0000256" key="1">
    <source>
        <dbReference type="ARBA" id="ARBA00004141"/>
    </source>
</evidence>
<dbReference type="PANTHER" id="PTHR23502:SF181">
    <property type="entry name" value="MAJOR FACILITATOR SUPERFAMILY (MFS) PROFILE DOMAIN-CONTAINING PROTEIN"/>
    <property type="match status" value="1"/>
</dbReference>
<feature type="transmembrane region" description="Helical" evidence="6">
    <location>
        <begin position="113"/>
        <end position="133"/>
    </location>
</feature>
<dbReference type="AlphaFoldDB" id="A0A178ZYZ1"/>
<evidence type="ECO:0000256" key="4">
    <source>
        <dbReference type="ARBA" id="ARBA00023136"/>
    </source>
</evidence>
<feature type="transmembrane region" description="Helical" evidence="6">
    <location>
        <begin position="342"/>
        <end position="362"/>
    </location>
</feature>
<keyword evidence="3 6" id="KW-1133">Transmembrane helix</keyword>
<protein>
    <recommendedName>
        <fullName evidence="7">Major facilitator superfamily (MFS) profile domain-containing protein</fullName>
    </recommendedName>
</protein>
<feature type="compositionally biased region" description="Basic and acidic residues" evidence="5">
    <location>
        <begin position="9"/>
        <end position="20"/>
    </location>
</feature>
<keyword evidence="9" id="KW-1185">Reference proteome</keyword>
<keyword evidence="2 6" id="KW-0812">Transmembrane</keyword>
<feature type="transmembrane region" description="Helical" evidence="6">
    <location>
        <begin position="447"/>
        <end position="467"/>
    </location>
</feature>
<accession>A0A178ZYZ1</accession>
<dbReference type="SUPFAM" id="SSF103473">
    <property type="entry name" value="MFS general substrate transporter"/>
    <property type="match status" value="1"/>
</dbReference>
<keyword evidence="4 6" id="KW-0472">Membrane</keyword>
<dbReference type="GO" id="GO:0005886">
    <property type="term" value="C:plasma membrane"/>
    <property type="evidence" value="ECO:0007669"/>
    <property type="project" value="TreeGrafter"/>
</dbReference>
<dbReference type="PANTHER" id="PTHR23502">
    <property type="entry name" value="MAJOR FACILITATOR SUPERFAMILY"/>
    <property type="match status" value="1"/>
</dbReference>
<evidence type="ECO:0000313" key="9">
    <source>
        <dbReference type="Proteomes" id="UP000078343"/>
    </source>
</evidence>
<feature type="region of interest" description="Disordered" evidence="5">
    <location>
        <begin position="1"/>
        <end position="20"/>
    </location>
</feature>
<dbReference type="PROSITE" id="PS50850">
    <property type="entry name" value="MFS"/>
    <property type="match status" value="1"/>
</dbReference>
<dbReference type="OrthoDB" id="2585655at2759"/>
<dbReference type="Pfam" id="PF07690">
    <property type="entry name" value="MFS_1"/>
    <property type="match status" value="1"/>
</dbReference>
<proteinExistence type="predicted"/>
<dbReference type="InterPro" id="IPR011701">
    <property type="entry name" value="MFS"/>
</dbReference>
<evidence type="ECO:0000256" key="2">
    <source>
        <dbReference type="ARBA" id="ARBA00022692"/>
    </source>
</evidence>
<organism evidence="8 9">
    <name type="scientific">Fonsecaea erecta</name>
    <dbReference type="NCBI Taxonomy" id="1367422"/>
    <lineage>
        <taxon>Eukaryota</taxon>
        <taxon>Fungi</taxon>
        <taxon>Dikarya</taxon>
        <taxon>Ascomycota</taxon>
        <taxon>Pezizomycotina</taxon>
        <taxon>Eurotiomycetes</taxon>
        <taxon>Chaetothyriomycetidae</taxon>
        <taxon>Chaetothyriales</taxon>
        <taxon>Herpotrichiellaceae</taxon>
        <taxon>Fonsecaea</taxon>
    </lineage>
</organism>
<feature type="transmembrane region" description="Helical" evidence="6">
    <location>
        <begin position="70"/>
        <end position="93"/>
    </location>
</feature>
<sequence>MGSLQNKAEVLHMEQDKWSSEEAAVDIAEAKRGEIDEREGHAALKLDKRGLPLVPQPTDRKDDPLNWSPWLKFFILLQVSFLAFLGPMAGAIVNPAFVPLSKQFHITVVQASYELTVYIVAAGVGPLLTVPLANVYGRRPVYLFGNLLAAVTNIAAGYCDTWAGIMVTRVFNGIGAGSPGAIGAATVCDMYFLHERGFYMGIFTFLLTNGPHAASLFGGFIAQSLGWRWCFLIPGYVQLGVFVFTIFCLPETLFSRRPTTLANRREHSFMDLLLFRHSGLQDRKLRFGDFFRPFYMLRYLPIVIPGFYYMTAFGFGSVMFAATGSSLFRSLYHFDVAQTGMLLSIPLLIGCLLGEMSAGWLTDYMVYRYAKHHGGRREPEPRINMVALAVLCPIGIIIDGICLSHFKTVSWVGAAFGMGIANFGLQIATTVTYSYCTDCYKPQSSEISCILNVFRNVFSMTISFYAIPLGDKIQYQYAWLTFALIHVVFLIPMVVLRFKGIQWRNSSWQKPPTFHNDI</sequence>
<feature type="transmembrane region" description="Helical" evidence="6">
    <location>
        <begin position="479"/>
        <end position="498"/>
    </location>
</feature>
<name>A0A178ZYZ1_9EURO</name>
<feature type="transmembrane region" description="Helical" evidence="6">
    <location>
        <begin position="140"/>
        <end position="158"/>
    </location>
</feature>
<comment type="caution">
    <text evidence="8">The sequence shown here is derived from an EMBL/GenBank/DDBJ whole genome shotgun (WGS) entry which is preliminary data.</text>
</comment>
<feature type="transmembrane region" description="Helical" evidence="6">
    <location>
        <begin position="170"/>
        <end position="192"/>
    </location>
</feature>
<feature type="transmembrane region" description="Helical" evidence="6">
    <location>
        <begin position="412"/>
        <end position="435"/>
    </location>
</feature>
<evidence type="ECO:0000313" key="8">
    <source>
        <dbReference type="EMBL" id="OAP65090.1"/>
    </source>
</evidence>
<feature type="transmembrane region" description="Helical" evidence="6">
    <location>
        <begin position="299"/>
        <end position="322"/>
    </location>
</feature>
<gene>
    <name evidence="8" type="ORF">AYL99_01062</name>
</gene>
<dbReference type="GeneID" id="30005232"/>
<feature type="transmembrane region" description="Helical" evidence="6">
    <location>
        <begin position="226"/>
        <end position="249"/>
    </location>
</feature>
<dbReference type="Gene3D" id="1.20.1250.20">
    <property type="entry name" value="MFS general substrate transporter like domains"/>
    <property type="match status" value="1"/>
</dbReference>
<dbReference type="GO" id="GO:0022857">
    <property type="term" value="F:transmembrane transporter activity"/>
    <property type="evidence" value="ECO:0007669"/>
    <property type="project" value="InterPro"/>
</dbReference>
<feature type="domain" description="Major facilitator superfamily (MFS) profile" evidence="7">
    <location>
        <begin position="75"/>
        <end position="504"/>
    </location>
</feature>
<feature type="transmembrane region" description="Helical" evidence="6">
    <location>
        <begin position="199"/>
        <end position="220"/>
    </location>
</feature>
<evidence type="ECO:0000256" key="3">
    <source>
        <dbReference type="ARBA" id="ARBA00022989"/>
    </source>
</evidence>
<dbReference type="Proteomes" id="UP000078343">
    <property type="component" value="Unassembled WGS sequence"/>
</dbReference>
<feature type="transmembrane region" description="Helical" evidence="6">
    <location>
        <begin position="383"/>
        <end position="406"/>
    </location>
</feature>